<evidence type="ECO:0000313" key="3">
    <source>
        <dbReference type="EMBL" id="POP54679.1"/>
    </source>
</evidence>
<dbReference type="InterPro" id="IPR004046">
    <property type="entry name" value="GST_C"/>
</dbReference>
<dbReference type="OrthoDB" id="9810080at2"/>
<comment type="caution">
    <text evidence="3">The sequence shown here is derived from an EMBL/GenBank/DDBJ whole genome shotgun (WGS) entry which is preliminary data.</text>
</comment>
<dbReference type="PANTHER" id="PTHR44051:SF21">
    <property type="entry name" value="GLUTATHIONE S-TRANSFERASE FAMILY PROTEIN"/>
    <property type="match status" value="1"/>
</dbReference>
<gene>
    <name evidence="3" type="ORF">C0068_00225</name>
</gene>
<dbReference type="Proteomes" id="UP000237222">
    <property type="component" value="Unassembled WGS sequence"/>
</dbReference>
<dbReference type="PROSITE" id="PS50404">
    <property type="entry name" value="GST_NTER"/>
    <property type="match status" value="1"/>
</dbReference>
<evidence type="ECO:0000313" key="4">
    <source>
        <dbReference type="Proteomes" id="UP000237222"/>
    </source>
</evidence>
<dbReference type="SFLD" id="SFLDG00358">
    <property type="entry name" value="Main_(cytGST)"/>
    <property type="match status" value="1"/>
</dbReference>
<evidence type="ECO:0000259" key="2">
    <source>
        <dbReference type="PROSITE" id="PS50405"/>
    </source>
</evidence>
<dbReference type="SUPFAM" id="SSF52833">
    <property type="entry name" value="Thioredoxin-like"/>
    <property type="match status" value="1"/>
</dbReference>
<feature type="domain" description="GST N-terminal" evidence="1">
    <location>
        <begin position="1"/>
        <end position="78"/>
    </location>
</feature>
<dbReference type="PANTHER" id="PTHR44051">
    <property type="entry name" value="GLUTATHIONE S-TRANSFERASE-RELATED"/>
    <property type="match status" value="1"/>
</dbReference>
<dbReference type="InterPro" id="IPR036282">
    <property type="entry name" value="Glutathione-S-Trfase_C_sf"/>
</dbReference>
<dbReference type="RefSeq" id="WP_103682483.1">
    <property type="nucleotide sequence ID" value="NZ_PQGG01000002.1"/>
</dbReference>
<dbReference type="InterPro" id="IPR036249">
    <property type="entry name" value="Thioredoxin-like_sf"/>
</dbReference>
<dbReference type="Gene3D" id="3.40.30.10">
    <property type="entry name" value="Glutaredoxin"/>
    <property type="match status" value="1"/>
</dbReference>
<feature type="domain" description="GST C-terminal" evidence="2">
    <location>
        <begin position="84"/>
        <end position="202"/>
    </location>
</feature>
<organism evidence="3 4">
    <name type="scientific">Zhongshania marina</name>
    <dbReference type="NCBI Taxonomy" id="2304603"/>
    <lineage>
        <taxon>Bacteria</taxon>
        <taxon>Pseudomonadati</taxon>
        <taxon>Pseudomonadota</taxon>
        <taxon>Gammaproteobacteria</taxon>
        <taxon>Cellvibrionales</taxon>
        <taxon>Spongiibacteraceae</taxon>
        <taxon>Zhongshania</taxon>
    </lineage>
</organism>
<dbReference type="SFLD" id="SFLDG01150">
    <property type="entry name" value="Main.1:_Beta-like"/>
    <property type="match status" value="1"/>
</dbReference>
<accession>A0A2S4HL76</accession>
<dbReference type="Pfam" id="PF00043">
    <property type="entry name" value="GST_C"/>
    <property type="match status" value="1"/>
</dbReference>
<dbReference type="InterPro" id="IPR004045">
    <property type="entry name" value="Glutathione_S-Trfase_N"/>
</dbReference>
<dbReference type="InterPro" id="IPR040079">
    <property type="entry name" value="Glutathione_S-Trfase"/>
</dbReference>
<evidence type="ECO:0000259" key="1">
    <source>
        <dbReference type="PROSITE" id="PS50404"/>
    </source>
</evidence>
<dbReference type="Gene3D" id="1.20.1050.10">
    <property type="match status" value="1"/>
</dbReference>
<dbReference type="InterPro" id="IPR010987">
    <property type="entry name" value="Glutathione-S-Trfase_C-like"/>
</dbReference>
<proteinExistence type="predicted"/>
<sequence length="202" mass="22802">MKLYHSVDTRSLRCVWLLEELGVSYDLDVVPFPPRVKAPEFLAVNPLGTLPYLVDGDTKMSESVAILEYLLNRYDGGELRLTPDEADYGSWLNWMHFGEASLANIQATILRYTLFLPKPQRLPVVGEDLSVFLQERLKVLDAGLQGKTYLCGERFTAADISVGYALLLSSLFGYQKYFTPAITVYFDRLQSRSAYQAARAKS</sequence>
<dbReference type="PROSITE" id="PS50405">
    <property type="entry name" value="GST_CTER"/>
    <property type="match status" value="1"/>
</dbReference>
<dbReference type="AlphaFoldDB" id="A0A2S4HL76"/>
<reference evidence="3 4" key="1">
    <citation type="submission" date="2018-01" db="EMBL/GenBank/DDBJ databases">
        <authorList>
            <person name="Yu X.-D."/>
        </authorList>
    </citation>
    <scope>NUCLEOTIDE SEQUENCE [LARGE SCALE GENOMIC DNA]</scope>
    <source>
        <strain evidence="3 4">ZX-21</strain>
    </source>
</reference>
<name>A0A2S4HL76_9GAMM</name>
<protein>
    <submittedName>
        <fullName evidence="3">Glutathione S-transferase</fullName>
    </submittedName>
</protein>
<dbReference type="EMBL" id="PQGG01000002">
    <property type="protein sequence ID" value="POP54679.1"/>
    <property type="molecule type" value="Genomic_DNA"/>
</dbReference>
<dbReference type="SFLD" id="SFLDS00019">
    <property type="entry name" value="Glutathione_Transferase_(cytos"/>
    <property type="match status" value="1"/>
</dbReference>
<dbReference type="CDD" id="cd03046">
    <property type="entry name" value="GST_N_GTT1_like"/>
    <property type="match status" value="1"/>
</dbReference>
<dbReference type="SUPFAM" id="SSF47616">
    <property type="entry name" value="GST C-terminal domain-like"/>
    <property type="match status" value="1"/>
</dbReference>
<dbReference type="Pfam" id="PF13417">
    <property type="entry name" value="GST_N_3"/>
    <property type="match status" value="1"/>
</dbReference>